<keyword evidence="1" id="KW-1133">Transmembrane helix</keyword>
<keyword evidence="3" id="KW-1185">Reference proteome</keyword>
<organism evidence="2 3">
    <name type="scientific">Rubinisphaera italica</name>
    <dbReference type="NCBI Taxonomy" id="2527969"/>
    <lineage>
        <taxon>Bacteria</taxon>
        <taxon>Pseudomonadati</taxon>
        <taxon>Planctomycetota</taxon>
        <taxon>Planctomycetia</taxon>
        <taxon>Planctomycetales</taxon>
        <taxon>Planctomycetaceae</taxon>
        <taxon>Rubinisphaera</taxon>
    </lineage>
</organism>
<dbReference type="EMBL" id="SJPG01000001">
    <property type="protein sequence ID" value="TWT61397.1"/>
    <property type="molecule type" value="Genomic_DNA"/>
</dbReference>
<evidence type="ECO:0000256" key="1">
    <source>
        <dbReference type="SAM" id="Phobius"/>
    </source>
</evidence>
<feature type="transmembrane region" description="Helical" evidence="1">
    <location>
        <begin position="52"/>
        <end position="69"/>
    </location>
</feature>
<evidence type="ECO:0000313" key="2">
    <source>
        <dbReference type="EMBL" id="TWT61397.1"/>
    </source>
</evidence>
<gene>
    <name evidence="2" type="ORF">Pan54_21330</name>
</gene>
<protein>
    <submittedName>
        <fullName evidence="2">Uncharacterized protein</fullName>
    </submittedName>
</protein>
<keyword evidence="1" id="KW-0812">Transmembrane</keyword>
<keyword evidence="1" id="KW-0472">Membrane</keyword>
<proteinExistence type="predicted"/>
<comment type="caution">
    <text evidence="2">The sequence shown here is derived from an EMBL/GenBank/DDBJ whole genome shotgun (WGS) entry which is preliminary data.</text>
</comment>
<reference evidence="2 3" key="1">
    <citation type="submission" date="2019-02" db="EMBL/GenBank/DDBJ databases">
        <title>Deep-cultivation of Planctomycetes and their phenomic and genomic characterization uncovers novel biology.</title>
        <authorList>
            <person name="Wiegand S."/>
            <person name="Jogler M."/>
            <person name="Boedeker C."/>
            <person name="Pinto D."/>
            <person name="Vollmers J."/>
            <person name="Rivas-Marin E."/>
            <person name="Kohn T."/>
            <person name="Peeters S.H."/>
            <person name="Heuer A."/>
            <person name="Rast P."/>
            <person name="Oberbeckmann S."/>
            <person name="Bunk B."/>
            <person name="Jeske O."/>
            <person name="Meyerdierks A."/>
            <person name="Storesund J.E."/>
            <person name="Kallscheuer N."/>
            <person name="Luecker S."/>
            <person name="Lage O.M."/>
            <person name="Pohl T."/>
            <person name="Merkel B.J."/>
            <person name="Hornburger P."/>
            <person name="Mueller R.-W."/>
            <person name="Bruemmer F."/>
            <person name="Labrenz M."/>
            <person name="Spormann A.M."/>
            <person name="Op Den Camp H."/>
            <person name="Overmann J."/>
            <person name="Amann R."/>
            <person name="Jetten M.S.M."/>
            <person name="Mascher T."/>
            <person name="Medema M.H."/>
            <person name="Devos D.P."/>
            <person name="Kaster A.-K."/>
            <person name="Ovreas L."/>
            <person name="Rohde M."/>
            <person name="Galperin M.Y."/>
            <person name="Jogler C."/>
        </authorList>
    </citation>
    <scope>NUCLEOTIDE SEQUENCE [LARGE SCALE GENOMIC DNA]</scope>
    <source>
        <strain evidence="2 3">Pan54</strain>
    </source>
</reference>
<accession>A0A5C5XEC3</accession>
<evidence type="ECO:0000313" key="3">
    <source>
        <dbReference type="Proteomes" id="UP000316095"/>
    </source>
</evidence>
<sequence length="72" mass="7905">MISAHNLKSNGIEGFAKNIRSHSNGPLDPKEVWDPLKAFEKTSRKWVSSNPYIALGIAATIGVTLGCLIKRR</sequence>
<name>A0A5C5XEC3_9PLAN</name>
<dbReference type="Proteomes" id="UP000316095">
    <property type="component" value="Unassembled WGS sequence"/>
</dbReference>
<dbReference type="AlphaFoldDB" id="A0A5C5XEC3"/>